<dbReference type="SUPFAM" id="SSF88697">
    <property type="entry name" value="PUA domain-like"/>
    <property type="match status" value="1"/>
</dbReference>
<dbReference type="PANTHER" id="PTHR14087:SF7">
    <property type="entry name" value="THYMOCYTE NUCLEAR PROTEIN 1"/>
    <property type="match status" value="1"/>
</dbReference>
<dbReference type="RefSeq" id="WP_247067019.1">
    <property type="nucleotide sequence ID" value="NZ_CP094848.1"/>
</dbReference>
<gene>
    <name evidence="2" type="ORF">K1W68_08680</name>
</gene>
<dbReference type="Pfam" id="PF01878">
    <property type="entry name" value="EVE"/>
    <property type="match status" value="1"/>
</dbReference>
<dbReference type="CDD" id="cd21133">
    <property type="entry name" value="EVE"/>
    <property type="match status" value="1"/>
</dbReference>
<reference evidence="2" key="1">
    <citation type="journal article" date="2021" name="Polymers (Basel)">
        <title>Highly Stretchable Bacterial Cellulose Produced by Komagataeibacter hansenii SI1.</title>
        <authorList>
            <person name="Cielecka I."/>
            <person name="Ryngajllo M."/>
            <person name="Maniukiewicz W."/>
            <person name="Bielecki S."/>
        </authorList>
    </citation>
    <scope>NUCLEOTIDE SEQUENCE</scope>
    <source>
        <strain evidence="2">SI1</strain>
    </source>
</reference>
<feature type="domain" description="EVE" evidence="1">
    <location>
        <begin position="2"/>
        <end position="132"/>
    </location>
</feature>
<dbReference type="Gene3D" id="3.10.590.10">
    <property type="entry name" value="ph1033 like domains"/>
    <property type="match status" value="1"/>
</dbReference>
<sequence>MAYWLVKSEPDAFSWDEQVANNVEPWTGVRNHQAKKNLMAMAVGDLAFFYHSNVGREIVGVVEIVRAAYPDPTAPQGGWVCVDVRAVGPMPTPVTLARIKADPVLSDLALVRQSRLSVVPVSDAHWSHLCRMGGWGDGRHDGPGVPSPGLIVVPLE</sequence>
<dbReference type="InterPro" id="IPR015947">
    <property type="entry name" value="PUA-like_sf"/>
</dbReference>
<proteinExistence type="predicted"/>
<accession>A0AAW5EQI4</accession>
<dbReference type="InterPro" id="IPR047197">
    <property type="entry name" value="THYN1-like_EVE"/>
</dbReference>
<reference evidence="2" key="2">
    <citation type="submission" date="2022-03" db="EMBL/GenBank/DDBJ databases">
        <authorList>
            <person name="Ryngajllo M."/>
            <person name="Jacek P."/>
            <person name="Kubiak K."/>
        </authorList>
    </citation>
    <scope>NUCLEOTIDE SEQUENCE</scope>
    <source>
        <strain evidence="2">SI1</strain>
    </source>
</reference>
<protein>
    <submittedName>
        <fullName evidence="2">EVE domain-containing protein</fullName>
    </submittedName>
</protein>
<dbReference type="Proteomes" id="UP001202887">
    <property type="component" value="Unassembled WGS sequence"/>
</dbReference>
<evidence type="ECO:0000313" key="3">
    <source>
        <dbReference type="Proteomes" id="UP001202887"/>
    </source>
</evidence>
<dbReference type="PANTHER" id="PTHR14087">
    <property type="entry name" value="THYMOCYTE NUCLEAR PROTEIN 1"/>
    <property type="match status" value="1"/>
</dbReference>
<dbReference type="AlphaFoldDB" id="A0AAW5EQI4"/>
<dbReference type="InterPro" id="IPR052181">
    <property type="entry name" value="5hmC_binding"/>
</dbReference>
<organism evidence="2 3">
    <name type="scientific">Novacetimonas hansenii</name>
    <name type="common">Komagataeibacter hansenii</name>
    <dbReference type="NCBI Taxonomy" id="436"/>
    <lineage>
        <taxon>Bacteria</taxon>
        <taxon>Pseudomonadati</taxon>
        <taxon>Pseudomonadota</taxon>
        <taxon>Alphaproteobacteria</taxon>
        <taxon>Acetobacterales</taxon>
        <taxon>Acetobacteraceae</taxon>
        <taxon>Novacetimonas</taxon>
    </lineage>
</organism>
<name>A0AAW5EQI4_NOVHA</name>
<comment type="caution">
    <text evidence="2">The sequence shown here is derived from an EMBL/GenBank/DDBJ whole genome shotgun (WGS) entry which is preliminary data.</text>
</comment>
<dbReference type="EMBL" id="JAIBCX010000019">
    <property type="protein sequence ID" value="MCJ8354062.1"/>
    <property type="molecule type" value="Genomic_DNA"/>
</dbReference>
<evidence type="ECO:0000313" key="2">
    <source>
        <dbReference type="EMBL" id="MCJ8354062.1"/>
    </source>
</evidence>
<dbReference type="InterPro" id="IPR002740">
    <property type="entry name" value="EVE_domain"/>
</dbReference>
<evidence type="ECO:0000259" key="1">
    <source>
        <dbReference type="Pfam" id="PF01878"/>
    </source>
</evidence>